<dbReference type="Pfam" id="PF22979">
    <property type="entry name" value="HTH_69"/>
    <property type="match status" value="1"/>
</dbReference>
<dbReference type="SUPFAM" id="SSF53167">
    <property type="entry name" value="Purine and uridine phosphorylases"/>
    <property type="match status" value="1"/>
</dbReference>
<gene>
    <name evidence="3" type="primary">WBGene00092050</name>
</gene>
<dbReference type="Proteomes" id="UP000005239">
    <property type="component" value="Unassembled WGS sequence"/>
</dbReference>
<evidence type="ECO:0000259" key="1">
    <source>
        <dbReference type="Pfam" id="PF01048"/>
    </source>
</evidence>
<evidence type="ECO:0000313" key="3">
    <source>
        <dbReference type="EnsemblMetazoa" id="PPA02496.1"/>
    </source>
</evidence>
<dbReference type="Gene3D" id="3.40.50.1580">
    <property type="entry name" value="Nucleoside phosphorylase domain"/>
    <property type="match status" value="1"/>
</dbReference>
<dbReference type="EnsemblMetazoa" id="PPA02496.1">
    <property type="protein sequence ID" value="PPA02496.1"/>
    <property type="gene ID" value="WBGene00092050"/>
</dbReference>
<dbReference type="OrthoDB" id="1577640at2759"/>
<feature type="domain" description="Nucleoside phosphorylase" evidence="1">
    <location>
        <begin position="260"/>
        <end position="397"/>
    </location>
</feature>
<dbReference type="InterPro" id="IPR000845">
    <property type="entry name" value="Nucleoside_phosphorylase_d"/>
</dbReference>
<dbReference type="AlphaFoldDB" id="A0A2A6BQ84"/>
<accession>A0A2A6BQ84</accession>
<reference evidence="3" key="2">
    <citation type="submission" date="2022-06" db="UniProtKB">
        <authorList>
            <consortium name="EnsemblMetazoa"/>
        </authorList>
    </citation>
    <scope>IDENTIFICATION</scope>
    <source>
        <strain evidence="3">PS312</strain>
    </source>
</reference>
<feature type="domain" description="Winged helix-turn-helix" evidence="2">
    <location>
        <begin position="159"/>
        <end position="225"/>
    </location>
</feature>
<dbReference type="GO" id="GO:0003824">
    <property type="term" value="F:catalytic activity"/>
    <property type="evidence" value="ECO:0007669"/>
    <property type="project" value="InterPro"/>
</dbReference>
<dbReference type="InterPro" id="IPR055121">
    <property type="entry name" value="HTH_69"/>
</dbReference>
<evidence type="ECO:0000259" key="2">
    <source>
        <dbReference type="Pfam" id="PF22979"/>
    </source>
</evidence>
<accession>A0A8R1Y962</accession>
<dbReference type="PANTHER" id="PTHR47705">
    <property type="entry name" value="AGAP000321-PA"/>
    <property type="match status" value="1"/>
</dbReference>
<evidence type="ECO:0000313" key="4">
    <source>
        <dbReference type="Proteomes" id="UP000005239"/>
    </source>
</evidence>
<dbReference type="PANTHER" id="PTHR47705:SF1">
    <property type="entry name" value="PNP_UDP_1 DOMAIN-CONTAINING PROTEIN"/>
    <property type="match status" value="1"/>
</dbReference>
<reference evidence="4" key="1">
    <citation type="journal article" date="2008" name="Nat. Genet.">
        <title>The Pristionchus pacificus genome provides a unique perspective on nematode lifestyle and parasitism.</title>
        <authorList>
            <person name="Dieterich C."/>
            <person name="Clifton S.W."/>
            <person name="Schuster L.N."/>
            <person name="Chinwalla A."/>
            <person name="Delehaunty K."/>
            <person name="Dinkelacker I."/>
            <person name="Fulton L."/>
            <person name="Fulton R."/>
            <person name="Godfrey J."/>
            <person name="Minx P."/>
            <person name="Mitreva M."/>
            <person name="Roeseler W."/>
            <person name="Tian H."/>
            <person name="Witte H."/>
            <person name="Yang S.P."/>
            <person name="Wilson R.K."/>
            <person name="Sommer R.J."/>
        </authorList>
    </citation>
    <scope>NUCLEOTIDE SEQUENCE [LARGE SCALE GENOMIC DNA]</scope>
    <source>
        <strain evidence="4">PS312</strain>
    </source>
</reference>
<organism evidence="3 4">
    <name type="scientific">Pristionchus pacificus</name>
    <name type="common">Parasitic nematode worm</name>
    <dbReference type="NCBI Taxonomy" id="54126"/>
    <lineage>
        <taxon>Eukaryota</taxon>
        <taxon>Metazoa</taxon>
        <taxon>Ecdysozoa</taxon>
        <taxon>Nematoda</taxon>
        <taxon>Chromadorea</taxon>
        <taxon>Rhabditida</taxon>
        <taxon>Rhabditina</taxon>
        <taxon>Diplogasteromorpha</taxon>
        <taxon>Diplogasteroidea</taxon>
        <taxon>Neodiplogasteridae</taxon>
        <taxon>Pristionchus</taxon>
    </lineage>
</organism>
<proteinExistence type="predicted"/>
<dbReference type="GO" id="GO:0009116">
    <property type="term" value="P:nucleoside metabolic process"/>
    <property type="evidence" value="ECO:0007669"/>
    <property type="project" value="InterPro"/>
</dbReference>
<dbReference type="Pfam" id="PF01048">
    <property type="entry name" value="PNP_UDP_1"/>
    <property type="match status" value="1"/>
</dbReference>
<name>A0A2A6BQ84_PRIPA</name>
<dbReference type="InterPro" id="IPR035994">
    <property type="entry name" value="Nucleoside_phosphorylase_sf"/>
</dbReference>
<protein>
    <submittedName>
        <fullName evidence="3">PNP_UDP_1 domain-containing protein</fullName>
    </submittedName>
</protein>
<keyword evidence="4" id="KW-1185">Reference proteome</keyword>
<sequence length="570" mass="62320">MATSVVGLVTLTPIKQSPDHNVVRIARQWNVHGDSILHIAGGPHKGIIVNKINPNLDLSGEADVELSYSVWLHGGDQPKQEKRTMSFRLSSGVEEDEGRAVVHTFFRQLMQAFPKDYVSFMKRVLKLMQEDYKEIDHVDLDMRFVAEEEIVAIPDAVQYDSSSEAEPVTVALVQEVLEHAYPNGLTLAVISEALRCTDEEATQFLLELEATGIVQRVGDEWIRVDTRNVDAIARGHSLAASSDQPTVAIISCLFLEKQAIDALLDEPSTVHKYKSGGDSNVYTLGRIGAHRVVATKLALIGDSREATTSAGSITTRLLGNFQHIEHVLVVGVGGGVPHFTDAKRHVRLGDVVVSTKYIYGSDVVVDRQTEQFRDFTTRKYTPADHDVAALVTSSAADTILTEWEGYTSEAIGRLTTASEVDFTRPSPETDLLALSVGGGNVIVMPHPDPERKTARFHVGPVGGLTSLKKVIVSANGNGENGEVNVEEQEEKTNEQIRERFAAQFSLRSIDAGFDSVVAAIVGSRIDSWALVRGISDYQNGQSRASRVWQAHAATRAAAMARTIVERLPKN</sequence>